<reference evidence="2 3" key="1">
    <citation type="submission" date="2018-01" db="EMBL/GenBank/DDBJ databases">
        <title>Glutamicibacter soli strain NHPC-3 Whole genome sequence and assembly.</title>
        <authorList>
            <person name="Choudhury P."/>
            <person name="Gupta D."/>
            <person name="Sengupta K."/>
            <person name="Jawed A."/>
            <person name="Sultana N."/>
            <person name="Saha P."/>
        </authorList>
    </citation>
    <scope>NUCLEOTIDE SEQUENCE [LARGE SCALE GENOMIC DNA]</scope>
    <source>
        <strain evidence="2 3">NHPC-3</strain>
    </source>
</reference>
<sequence length="76" mass="7916">MPHKKHLGIGLVVGGALVAALFLSFIYVVPHGSSADVAPLWLGAIWAMLTMLWGIFRLAAGPSKLDHLHGGTDAGS</sequence>
<accession>A0A365YGQ4</accession>
<keyword evidence="1" id="KW-0472">Membrane</keyword>
<keyword evidence="1" id="KW-0812">Transmembrane</keyword>
<evidence type="ECO:0000313" key="2">
    <source>
        <dbReference type="EMBL" id="RBM01587.1"/>
    </source>
</evidence>
<dbReference type="RefSeq" id="WP_047120048.1">
    <property type="nucleotide sequence ID" value="NZ_CM125969.1"/>
</dbReference>
<organism evidence="2 3">
    <name type="scientific">Glutamicibacter soli</name>
    <dbReference type="NCBI Taxonomy" id="453836"/>
    <lineage>
        <taxon>Bacteria</taxon>
        <taxon>Bacillati</taxon>
        <taxon>Actinomycetota</taxon>
        <taxon>Actinomycetes</taxon>
        <taxon>Micrococcales</taxon>
        <taxon>Micrococcaceae</taxon>
        <taxon>Glutamicibacter</taxon>
    </lineage>
</organism>
<evidence type="ECO:0000313" key="3">
    <source>
        <dbReference type="Proteomes" id="UP000252167"/>
    </source>
</evidence>
<dbReference type="EMBL" id="POAF01000003">
    <property type="protein sequence ID" value="RBM01587.1"/>
    <property type="molecule type" value="Genomic_DNA"/>
</dbReference>
<evidence type="ECO:0000256" key="1">
    <source>
        <dbReference type="SAM" id="Phobius"/>
    </source>
</evidence>
<feature type="transmembrane region" description="Helical" evidence="1">
    <location>
        <begin position="40"/>
        <end position="60"/>
    </location>
</feature>
<gene>
    <name evidence="2" type="ORF">C1H84_06980</name>
</gene>
<dbReference type="AlphaFoldDB" id="A0A365YGQ4"/>
<dbReference type="Proteomes" id="UP000252167">
    <property type="component" value="Unassembled WGS sequence"/>
</dbReference>
<keyword evidence="1" id="KW-1133">Transmembrane helix</keyword>
<proteinExistence type="predicted"/>
<feature type="transmembrane region" description="Helical" evidence="1">
    <location>
        <begin position="7"/>
        <end position="28"/>
    </location>
</feature>
<keyword evidence="3" id="KW-1185">Reference proteome</keyword>
<comment type="caution">
    <text evidence="2">The sequence shown here is derived from an EMBL/GenBank/DDBJ whole genome shotgun (WGS) entry which is preliminary data.</text>
</comment>
<name>A0A365YGQ4_9MICC</name>
<protein>
    <submittedName>
        <fullName evidence="2">Uncharacterized protein</fullName>
    </submittedName>
</protein>